<dbReference type="Proteomes" id="UP001190700">
    <property type="component" value="Unassembled WGS sequence"/>
</dbReference>
<sequence length="370" mass="37704">ASVSRSGSRPATRGNGKRAGSSSGSRAATPGSGARKRNTSPSPSRECGRTSSLPPPSIPRPPTQGASLRAATPGARSRQSSRSGHLPADTLNPGSAAPQAGPSEVATSHTAAATAAEGRGAPEAAQLRPPAGSAGLPPVLRLASKDASAVLAAAAAAAETAPQPWRQDMLDAEAGVRGASALRRGRAPTPKRDAGARAHNARSDSRSGHEQSSERPGRFSAMGSRGGSDQPPDFAIEVHGLGPGAVSVPQRCGTAAGAETSGARRQFTAADFFSAEQLAQLDHEDAPGSSKSIEQEPSEPELVIPRQRTAVPSLRLGSVGGRDHGAWWAATQKPGSAPYSKMTFVPPQLLFPLGLRPTSFSTAAYELVNV</sequence>
<feature type="compositionally biased region" description="Basic and acidic residues" evidence="1">
    <location>
        <begin position="190"/>
        <end position="217"/>
    </location>
</feature>
<feature type="non-terminal residue" evidence="2">
    <location>
        <position position="1"/>
    </location>
</feature>
<evidence type="ECO:0000313" key="2">
    <source>
        <dbReference type="EMBL" id="KAK3279760.1"/>
    </source>
</evidence>
<comment type="caution">
    <text evidence="2">The sequence shown here is derived from an EMBL/GenBank/DDBJ whole genome shotgun (WGS) entry which is preliminary data.</text>
</comment>
<feature type="compositionally biased region" description="Low complexity" evidence="1">
    <location>
        <begin position="145"/>
        <end position="161"/>
    </location>
</feature>
<feature type="compositionally biased region" description="Pro residues" evidence="1">
    <location>
        <begin position="53"/>
        <end position="62"/>
    </location>
</feature>
<proteinExistence type="predicted"/>
<accession>A0AAE0GK87</accession>
<feature type="region of interest" description="Disordered" evidence="1">
    <location>
        <begin position="1"/>
        <end position="242"/>
    </location>
</feature>
<protein>
    <submittedName>
        <fullName evidence="2">Uncharacterized protein</fullName>
    </submittedName>
</protein>
<feature type="region of interest" description="Disordered" evidence="1">
    <location>
        <begin position="279"/>
        <end position="309"/>
    </location>
</feature>
<name>A0AAE0GK87_9CHLO</name>
<evidence type="ECO:0000256" key="1">
    <source>
        <dbReference type="SAM" id="MobiDB-lite"/>
    </source>
</evidence>
<gene>
    <name evidence="2" type="ORF">CYMTET_12373</name>
</gene>
<organism evidence="2 3">
    <name type="scientific">Cymbomonas tetramitiformis</name>
    <dbReference type="NCBI Taxonomy" id="36881"/>
    <lineage>
        <taxon>Eukaryota</taxon>
        <taxon>Viridiplantae</taxon>
        <taxon>Chlorophyta</taxon>
        <taxon>Pyramimonadophyceae</taxon>
        <taxon>Pyramimonadales</taxon>
        <taxon>Pyramimonadaceae</taxon>
        <taxon>Cymbomonas</taxon>
    </lineage>
</organism>
<feature type="compositionally biased region" description="Low complexity" evidence="1">
    <location>
        <begin position="110"/>
        <end position="125"/>
    </location>
</feature>
<keyword evidence="3" id="KW-1185">Reference proteome</keyword>
<dbReference type="EMBL" id="LGRX02004685">
    <property type="protein sequence ID" value="KAK3279760.1"/>
    <property type="molecule type" value="Genomic_DNA"/>
</dbReference>
<feature type="compositionally biased region" description="Low complexity" evidence="1">
    <location>
        <begin position="18"/>
        <end position="33"/>
    </location>
</feature>
<reference evidence="2 3" key="1">
    <citation type="journal article" date="2015" name="Genome Biol. Evol.">
        <title>Comparative Genomics of a Bacterivorous Green Alga Reveals Evolutionary Causalities and Consequences of Phago-Mixotrophic Mode of Nutrition.</title>
        <authorList>
            <person name="Burns J.A."/>
            <person name="Paasch A."/>
            <person name="Narechania A."/>
            <person name="Kim E."/>
        </authorList>
    </citation>
    <scope>NUCLEOTIDE SEQUENCE [LARGE SCALE GENOMIC DNA]</scope>
    <source>
        <strain evidence="2 3">PLY_AMNH</strain>
    </source>
</reference>
<evidence type="ECO:0000313" key="3">
    <source>
        <dbReference type="Proteomes" id="UP001190700"/>
    </source>
</evidence>
<dbReference type="AlphaFoldDB" id="A0AAE0GK87"/>